<dbReference type="GO" id="GO:0003677">
    <property type="term" value="F:DNA binding"/>
    <property type="evidence" value="ECO:0007669"/>
    <property type="project" value="UniProtKB-KW"/>
</dbReference>
<organism evidence="5 6">
    <name type="scientific">Paenibacillus psychroresistens</name>
    <dbReference type="NCBI Taxonomy" id="1778678"/>
    <lineage>
        <taxon>Bacteria</taxon>
        <taxon>Bacillati</taxon>
        <taxon>Bacillota</taxon>
        <taxon>Bacilli</taxon>
        <taxon>Bacillales</taxon>
        <taxon>Paenibacillaceae</taxon>
        <taxon>Paenibacillus</taxon>
    </lineage>
</organism>
<dbReference type="SUPFAM" id="SSF46894">
    <property type="entry name" value="C-terminal effector domain of the bipartite response regulators"/>
    <property type="match status" value="1"/>
</dbReference>
<dbReference type="Pfam" id="PF13191">
    <property type="entry name" value="AAA_16"/>
    <property type="match status" value="1"/>
</dbReference>
<dbReference type="Pfam" id="PF00196">
    <property type="entry name" value="GerE"/>
    <property type="match status" value="1"/>
</dbReference>
<dbReference type="InterPro" id="IPR036388">
    <property type="entry name" value="WH-like_DNA-bd_sf"/>
</dbReference>
<feature type="domain" description="HTH luxR-type" evidence="4">
    <location>
        <begin position="625"/>
        <end position="690"/>
    </location>
</feature>
<accession>A0A6B8RFP2</accession>
<proteinExistence type="predicted"/>
<keyword evidence="6" id="KW-1185">Reference proteome</keyword>
<protein>
    <submittedName>
        <fullName evidence="5">Helix-turn-helix transcriptional regulator</fullName>
    </submittedName>
</protein>
<dbReference type="AlphaFoldDB" id="A0A6B8RFP2"/>
<keyword evidence="1" id="KW-0805">Transcription regulation</keyword>
<dbReference type="SUPFAM" id="SSF52540">
    <property type="entry name" value="P-loop containing nucleoside triphosphate hydrolases"/>
    <property type="match status" value="1"/>
</dbReference>
<dbReference type="EMBL" id="CP034235">
    <property type="protein sequence ID" value="QGQ94186.1"/>
    <property type="molecule type" value="Genomic_DNA"/>
</dbReference>
<keyword evidence="2" id="KW-0238">DNA-binding</keyword>
<evidence type="ECO:0000313" key="6">
    <source>
        <dbReference type="Proteomes" id="UP000426246"/>
    </source>
</evidence>
<dbReference type="PROSITE" id="PS50043">
    <property type="entry name" value="HTH_LUXR_2"/>
    <property type="match status" value="1"/>
</dbReference>
<dbReference type="InterPro" id="IPR041664">
    <property type="entry name" value="AAA_16"/>
</dbReference>
<evidence type="ECO:0000256" key="2">
    <source>
        <dbReference type="ARBA" id="ARBA00023125"/>
    </source>
</evidence>
<dbReference type="Gene3D" id="3.40.50.300">
    <property type="entry name" value="P-loop containing nucleotide triphosphate hydrolases"/>
    <property type="match status" value="1"/>
</dbReference>
<gene>
    <name evidence="5" type="ORF">EHS13_04320</name>
</gene>
<dbReference type="Proteomes" id="UP000426246">
    <property type="component" value="Chromosome"/>
</dbReference>
<name>A0A6B8RFP2_9BACL</name>
<dbReference type="InterPro" id="IPR027417">
    <property type="entry name" value="P-loop_NTPase"/>
</dbReference>
<dbReference type="RefSeq" id="WP_155699184.1">
    <property type="nucleotide sequence ID" value="NZ_CP034235.1"/>
</dbReference>
<dbReference type="InterPro" id="IPR000792">
    <property type="entry name" value="Tscrpt_reg_LuxR_C"/>
</dbReference>
<dbReference type="PRINTS" id="PR00038">
    <property type="entry name" value="HTHLUXR"/>
</dbReference>
<dbReference type="InterPro" id="IPR016032">
    <property type="entry name" value="Sig_transdc_resp-reg_C-effctor"/>
</dbReference>
<keyword evidence="3" id="KW-0804">Transcription</keyword>
<dbReference type="GO" id="GO:0006355">
    <property type="term" value="P:regulation of DNA-templated transcription"/>
    <property type="evidence" value="ECO:0007669"/>
    <property type="project" value="InterPro"/>
</dbReference>
<evidence type="ECO:0000313" key="5">
    <source>
        <dbReference type="EMBL" id="QGQ94186.1"/>
    </source>
</evidence>
<evidence type="ECO:0000256" key="3">
    <source>
        <dbReference type="ARBA" id="ARBA00023163"/>
    </source>
</evidence>
<dbReference type="OrthoDB" id="182489at2"/>
<evidence type="ECO:0000259" key="4">
    <source>
        <dbReference type="PROSITE" id="PS50043"/>
    </source>
</evidence>
<dbReference type="PRINTS" id="PR00364">
    <property type="entry name" value="DISEASERSIST"/>
</dbReference>
<dbReference type="CDD" id="cd06170">
    <property type="entry name" value="LuxR_C_like"/>
    <property type="match status" value="1"/>
</dbReference>
<dbReference type="PANTHER" id="PTHR44688">
    <property type="entry name" value="DNA-BINDING TRANSCRIPTIONAL ACTIVATOR DEVR_DOSR"/>
    <property type="match status" value="1"/>
</dbReference>
<evidence type="ECO:0000256" key="1">
    <source>
        <dbReference type="ARBA" id="ARBA00023015"/>
    </source>
</evidence>
<dbReference type="KEGG" id="ppsc:EHS13_04320"/>
<dbReference type="SMART" id="SM00421">
    <property type="entry name" value="HTH_LUXR"/>
    <property type="match status" value="1"/>
</dbReference>
<dbReference type="PROSITE" id="PS00622">
    <property type="entry name" value="HTH_LUXR_1"/>
    <property type="match status" value="1"/>
</dbReference>
<sequence>MDASRKLSENRSIRHQIEQLEQRFFVGREREIATFETYINDTSLPHRIINFYGTGGIGKSYLLNELRRRTLQQGVFFILIDSHDLVLTVESFCEHLLHLLCDVCEIERSTIQQERSSNVESCLHNIHKLIGQQRLVIALDTYEEMGSIDYWLRETFMGQLHQQVLFLVAGRIPLQNAWTANPAWARLILKVQLSDLDRASVVEYLDRCSLQEEQQGDVIWDISKGYPLTLSLLAAMADSTQTKQLYKMNEAEILPLVIKRWLLEVPEADLRLLVEAAAIARQFNQEFLAFIIGETISQQAFDQLIQLSFVKRIERGWMLHDMVRESIQRELRVRAPQRFETIRHNCILYYYEKIVGRIGIKQLGWETSELYYYVSGSMIRTMVYEESTFIVRFETLRYEELNEAREYIRKRKLDSKESVIKIFDPGVNRLVDYSISSELSILGLMALEKLDELFALGKDVLSIARNEQGETVGLSAMIPIHYKTLPFLMVEPFSRAYFHSLNEASIASLSVPEHDSAGWYNQIIDVVDFGNPALRNAAAYQLFNYLLAGELLVGSPPPLPYVYRVHELVGIEYIPEMYHYEYGAKFPATYYVVDTRKEKLAVFLDKLLTQAGISKRIKPNVTQKQNSRITELTPREQEIAIQLVEGSTNNEIATALFLSEISVKKHLTSIFRKFDVKNRTQLAKHLNQANKAAE</sequence>
<dbReference type="PANTHER" id="PTHR44688:SF16">
    <property type="entry name" value="DNA-BINDING TRANSCRIPTIONAL ACTIVATOR DEVR_DOSR"/>
    <property type="match status" value="1"/>
</dbReference>
<dbReference type="Gene3D" id="1.10.10.10">
    <property type="entry name" value="Winged helix-like DNA-binding domain superfamily/Winged helix DNA-binding domain"/>
    <property type="match status" value="1"/>
</dbReference>
<reference evidence="6" key="1">
    <citation type="submission" date="2018-11" db="EMBL/GenBank/DDBJ databases">
        <title>Complete genome sequence of Paenibacillus sp. ML311-T8.</title>
        <authorList>
            <person name="Nam Y.-D."/>
            <person name="Kang J."/>
            <person name="Chung W.-H."/>
            <person name="Park Y.S."/>
        </authorList>
    </citation>
    <scope>NUCLEOTIDE SEQUENCE [LARGE SCALE GENOMIC DNA]</scope>
    <source>
        <strain evidence="6">ML311-T8</strain>
    </source>
</reference>